<dbReference type="GO" id="GO:0031965">
    <property type="term" value="C:nuclear membrane"/>
    <property type="evidence" value="ECO:0007669"/>
    <property type="project" value="UniProtKB-SubCell"/>
</dbReference>
<proteinExistence type="predicted"/>
<feature type="transmembrane region" description="Helical" evidence="8">
    <location>
        <begin position="210"/>
        <end position="235"/>
    </location>
</feature>
<name>J3P1K0_GAET3</name>
<reference evidence="10" key="4">
    <citation type="journal article" date="2015" name="G3 (Bethesda)">
        <title>Genome sequences of three phytopathogenic species of the Magnaporthaceae family of fungi.</title>
        <authorList>
            <person name="Okagaki L.H."/>
            <person name="Nunes C.C."/>
            <person name="Sailsbery J."/>
            <person name="Clay B."/>
            <person name="Brown D."/>
            <person name="John T."/>
            <person name="Oh Y."/>
            <person name="Young N."/>
            <person name="Fitzgerald M."/>
            <person name="Haas B.J."/>
            <person name="Zeng Q."/>
            <person name="Young S."/>
            <person name="Adiconis X."/>
            <person name="Fan L."/>
            <person name="Levin J.Z."/>
            <person name="Mitchell T.K."/>
            <person name="Okubara P.A."/>
            <person name="Farman M.L."/>
            <person name="Kohn L.M."/>
            <person name="Birren B."/>
            <person name="Ma L.-J."/>
            <person name="Dean R.A."/>
        </authorList>
    </citation>
    <scope>NUCLEOTIDE SEQUENCE</scope>
    <source>
        <strain evidence="10">R3-111a-1</strain>
    </source>
</reference>
<evidence type="ECO:0000256" key="1">
    <source>
        <dbReference type="ARBA" id="ARBA00004126"/>
    </source>
</evidence>
<accession>J3P1K0</accession>
<keyword evidence="4 8" id="KW-0472">Membrane</keyword>
<dbReference type="GeneID" id="20347856"/>
<dbReference type="RefSeq" id="XP_009223486.1">
    <property type="nucleotide sequence ID" value="XM_009225222.1"/>
</dbReference>
<dbReference type="eggNOG" id="KOG2521">
    <property type="taxonomic scope" value="Eukaryota"/>
</dbReference>
<dbReference type="OrthoDB" id="77878at2759"/>
<reference evidence="9" key="2">
    <citation type="submission" date="2010-07" db="EMBL/GenBank/DDBJ databases">
        <authorList>
            <consortium name="The Broad Institute Genome Sequencing Platform"/>
            <consortium name="Broad Institute Genome Sequencing Center for Infectious Disease"/>
            <person name="Ma L.-J."/>
            <person name="Dead R."/>
            <person name="Young S."/>
            <person name="Zeng Q."/>
            <person name="Koehrsen M."/>
            <person name="Alvarado L."/>
            <person name="Berlin A."/>
            <person name="Chapman S.B."/>
            <person name="Chen Z."/>
            <person name="Freedman E."/>
            <person name="Gellesch M."/>
            <person name="Goldberg J."/>
            <person name="Griggs A."/>
            <person name="Gujja S."/>
            <person name="Heilman E.R."/>
            <person name="Heiman D."/>
            <person name="Hepburn T."/>
            <person name="Howarth C."/>
            <person name="Jen D."/>
            <person name="Larson L."/>
            <person name="Mehta T."/>
            <person name="Neiman D."/>
            <person name="Pearson M."/>
            <person name="Roberts A."/>
            <person name="Saif S."/>
            <person name="Shea T."/>
            <person name="Shenoy N."/>
            <person name="Sisk P."/>
            <person name="Stolte C."/>
            <person name="Sykes S."/>
            <person name="Walk T."/>
            <person name="White J."/>
            <person name="Yandava C."/>
            <person name="Haas B."/>
            <person name="Nusbaum C."/>
            <person name="Birren B."/>
        </authorList>
    </citation>
    <scope>NUCLEOTIDE SEQUENCE</scope>
    <source>
        <strain evidence="9">R3-111a-1</strain>
    </source>
</reference>
<dbReference type="AlphaFoldDB" id="J3P1K0"/>
<dbReference type="EMBL" id="GL385398">
    <property type="protein sequence ID" value="EJT73542.1"/>
    <property type="molecule type" value="Genomic_DNA"/>
</dbReference>
<evidence type="ECO:0000256" key="6">
    <source>
        <dbReference type="ARBA" id="ARBA00037847"/>
    </source>
</evidence>
<evidence type="ECO:0000256" key="2">
    <source>
        <dbReference type="ARBA" id="ARBA00022692"/>
    </source>
</evidence>
<reference evidence="9" key="3">
    <citation type="submission" date="2010-09" db="EMBL/GenBank/DDBJ databases">
        <title>Annotation of Gaeumannomyces graminis var. tritici R3-111a-1.</title>
        <authorList>
            <consortium name="The Broad Institute Genome Sequencing Platform"/>
            <person name="Ma L.-J."/>
            <person name="Dead R."/>
            <person name="Young S.K."/>
            <person name="Zeng Q."/>
            <person name="Gargeya S."/>
            <person name="Fitzgerald M."/>
            <person name="Haas B."/>
            <person name="Abouelleil A."/>
            <person name="Alvarado L."/>
            <person name="Arachchi H.M."/>
            <person name="Berlin A."/>
            <person name="Brown A."/>
            <person name="Chapman S.B."/>
            <person name="Chen Z."/>
            <person name="Dunbar C."/>
            <person name="Freedman E."/>
            <person name="Gearin G."/>
            <person name="Gellesch M."/>
            <person name="Goldberg J."/>
            <person name="Griggs A."/>
            <person name="Gujja S."/>
            <person name="Heiman D."/>
            <person name="Howarth C."/>
            <person name="Larson L."/>
            <person name="Lui A."/>
            <person name="MacDonald P.J.P."/>
            <person name="Mehta T."/>
            <person name="Montmayeur A."/>
            <person name="Murphy C."/>
            <person name="Neiman D."/>
            <person name="Pearson M."/>
            <person name="Priest M."/>
            <person name="Roberts A."/>
            <person name="Saif S."/>
            <person name="Shea T."/>
            <person name="Shenoy N."/>
            <person name="Sisk P."/>
            <person name="Stolte C."/>
            <person name="Sykes S."/>
            <person name="Yandava C."/>
            <person name="Wortman J."/>
            <person name="Nusbaum C."/>
            <person name="Birren B."/>
        </authorList>
    </citation>
    <scope>NUCLEOTIDE SEQUENCE</scope>
    <source>
        <strain evidence="9">R3-111a-1</strain>
    </source>
</reference>
<dbReference type="InterPro" id="IPR008547">
    <property type="entry name" value="DUF829_TMEM53"/>
</dbReference>
<evidence type="ECO:0000313" key="9">
    <source>
        <dbReference type="EMBL" id="EJT73542.1"/>
    </source>
</evidence>
<dbReference type="PANTHER" id="PTHR12265">
    <property type="entry name" value="TRANSMEMBRANE PROTEIN 53"/>
    <property type="match status" value="1"/>
</dbReference>
<keyword evidence="11" id="KW-1185">Reference proteome</keyword>
<dbReference type="VEuPathDB" id="FungiDB:GGTG_07398"/>
<evidence type="ECO:0000256" key="8">
    <source>
        <dbReference type="SAM" id="Phobius"/>
    </source>
</evidence>
<keyword evidence="3 8" id="KW-1133">Transmembrane helix</keyword>
<keyword evidence="2 8" id="KW-0812">Transmembrane</keyword>
<organism evidence="9">
    <name type="scientific">Gaeumannomyces tritici (strain R3-111a-1)</name>
    <name type="common">Wheat and barley take-all root rot fungus</name>
    <name type="synonym">Gaeumannomyces graminis var. tritici</name>
    <dbReference type="NCBI Taxonomy" id="644352"/>
    <lineage>
        <taxon>Eukaryota</taxon>
        <taxon>Fungi</taxon>
        <taxon>Dikarya</taxon>
        <taxon>Ascomycota</taxon>
        <taxon>Pezizomycotina</taxon>
        <taxon>Sordariomycetes</taxon>
        <taxon>Sordariomycetidae</taxon>
        <taxon>Magnaporthales</taxon>
        <taxon>Magnaporthaceae</taxon>
        <taxon>Gaeumannomyces</taxon>
    </lineage>
</organism>
<keyword evidence="5" id="KW-0539">Nucleus</keyword>
<evidence type="ECO:0000256" key="4">
    <source>
        <dbReference type="ARBA" id="ARBA00023136"/>
    </source>
</evidence>
<dbReference type="PANTHER" id="PTHR12265:SF30">
    <property type="entry name" value="TRANSMEMBRANE PROTEIN 53"/>
    <property type="match status" value="1"/>
</dbReference>
<evidence type="ECO:0000313" key="10">
    <source>
        <dbReference type="EnsemblFungi" id="EJT73542"/>
    </source>
</evidence>
<reference evidence="11" key="1">
    <citation type="submission" date="2010-07" db="EMBL/GenBank/DDBJ databases">
        <title>The genome sequence of Gaeumannomyces graminis var. tritici strain R3-111a-1.</title>
        <authorList>
            <consortium name="The Broad Institute Genome Sequencing Platform"/>
            <person name="Ma L.-J."/>
            <person name="Dead R."/>
            <person name="Young S."/>
            <person name="Zeng Q."/>
            <person name="Koehrsen M."/>
            <person name="Alvarado L."/>
            <person name="Berlin A."/>
            <person name="Chapman S.B."/>
            <person name="Chen Z."/>
            <person name="Freedman E."/>
            <person name="Gellesch M."/>
            <person name="Goldberg J."/>
            <person name="Griggs A."/>
            <person name="Gujja S."/>
            <person name="Heilman E.R."/>
            <person name="Heiman D."/>
            <person name="Hepburn T."/>
            <person name="Howarth C."/>
            <person name="Jen D."/>
            <person name="Larson L."/>
            <person name="Mehta T."/>
            <person name="Neiman D."/>
            <person name="Pearson M."/>
            <person name="Roberts A."/>
            <person name="Saif S."/>
            <person name="Shea T."/>
            <person name="Shenoy N."/>
            <person name="Sisk P."/>
            <person name="Stolte C."/>
            <person name="Sykes S."/>
            <person name="Walk T."/>
            <person name="White J."/>
            <person name="Yandava C."/>
            <person name="Haas B."/>
            <person name="Nusbaum C."/>
            <person name="Birren B."/>
        </authorList>
    </citation>
    <scope>NUCLEOTIDE SEQUENCE [LARGE SCALE GENOMIC DNA]</scope>
    <source>
        <strain evidence="11">R3-111a-1</strain>
    </source>
</reference>
<evidence type="ECO:0000256" key="7">
    <source>
        <dbReference type="SAM" id="MobiDB-lite"/>
    </source>
</evidence>
<dbReference type="Proteomes" id="UP000006039">
    <property type="component" value="Unassembled WGS sequence"/>
</dbReference>
<comment type="subcellular location">
    <subcellularLocation>
        <location evidence="6">Endomembrane system</location>
        <topology evidence="6">Single-pass membrane protein</topology>
    </subcellularLocation>
    <subcellularLocation>
        <location evidence="1">Nucleus membrane</location>
    </subcellularLocation>
</comment>
<evidence type="ECO:0000256" key="5">
    <source>
        <dbReference type="ARBA" id="ARBA00023242"/>
    </source>
</evidence>
<gene>
    <name evidence="10" type="primary">20347856</name>
    <name evidence="9" type="ORF">GGTG_07398</name>
</gene>
<dbReference type="Pfam" id="PF05705">
    <property type="entry name" value="DUF829"/>
    <property type="match status" value="1"/>
</dbReference>
<dbReference type="HOGENOM" id="CLU_036503_0_0_1"/>
<evidence type="ECO:0000313" key="11">
    <source>
        <dbReference type="Proteomes" id="UP000006039"/>
    </source>
</evidence>
<dbReference type="EnsemblFungi" id="EJT73542">
    <property type="protein sequence ID" value="EJT73542"/>
    <property type="gene ID" value="GGTG_07398"/>
</dbReference>
<protein>
    <submittedName>
        <fullName evidence="9 10">Uncharacterized protein</fullName>
    </submittedName>
</protein>
<evidence type="ECO:0000256" key="3">
    <source>
        <dbReference type="ARBA" id="ARBA00022989"/>
    </source>
</evidence>
<reference evidence="10" key="5">
    <citation type="submission" date="2018-04" db="UniProtKB">
        <authorList>
            <consortium name="EnsemblFungi"/>
        </authorList>
    </citation>
    <scope>IDENTIFICATION</scope>
    <source>
        <strain evidence="10">R3-111a-1</strain>
    </source>
</reference>
<feature type="region of interest" description="Disordered" evidence="7">
    <location>
        <begin position="1"/>
        <end position="39"/>
    </location>
</feature>
<sequence length="334" mass="34940">MASTKANSLADHRRVGTPSAGGEGDGHVASPPPPPPSQTTLADNILFYQPASAANSTSKVNLAPSDDAPALVVLCTWLGGDTHRRIARYVAGYQQLWPRVAVLVVRTVLADMSVRPFAALRARLAPARDAISRVLSDAAGSGKGLLLHAFSNGGASVAVQLARSLGQSPPSILDGHLRLVVLDCCPGDGSFQQTYHAALKSLPPRMPLRAVGMAAVFGMVAVVTGLQAAGVMGFVQQIRRHLNDASVVPAGADRLYLFSRADSLVGAADVLQHAREATRGLAGKAEVGGVIFEKAEHCALPREDANRYWNAIKDAWGGKVSSMPLGAPERASKL</sequence>